<proteinExistence type="predicted"/>
<sequence length="218" mass="25545">MKHIYIVISQTETGFAKTIRKFGHVRYNHASIALDKSLYRMYGFARTEQYGYLCAKLVRETTDRFMVGATDGIPVVIFEIPVTDIQYKWVEDEIIRIKDDPTYRYNLFSVLSYPVFKGFSSYKSFTCIEFVLYILQELGKDFDEPIAKYTPDQLLELLNSYICFEGDLLKYMPVYTRSEDYFNPVSFKLLKASIKAFGIMSYRSLGTLRRYIHKKISA</sequence>
<reference evidence="1 2" key="1">
    <citation type="submission" date="2017-02" db="EMBL/GenBank/DDBJ databases">
        <authorList>
            <person name="Peterson S.W."/>
        </authorList>
    </citation>
    <scope>NUCLEOTIDE SEQUENCE [LARGE SCALE GENOMIC DNA]</scope>
    <source>
        <strain evidence="1 2">ATCC 35992</strain>
    </source>
</reference>
<evidence type="ECO:0008006" key="3">
    <source>
        <dbReference type="Google" id="ProtNLM"/>
    </source>
</evidence>
<gene>
    <name evidence="1" type="ORF">SAMN02745111_00532</name>
</gene>
<dbReference type="Proteomes" id="UP000190814">
    <property type="component" value="Unassembled WGS sequence"/>
</dbReference>
<protein>
    <recommendedName>
        <fullName evidence="3">Permuted papain-like amidase enzyme, YaeF/YiiX, C92 family</fullName>
    </recommendedName>
</protein>
<organism evidence="1 2">
    <name type="scientific">Eubacterium uniforme</name>
    <dbReference type="NCBI Taxonomy" id="39495"/>
    <lineage>
        <taxon>Bacteria</taxon>
        <taxon>Bacillati</taxon>
        <taxon>Bacillota</taxon>
        <taxon>Clostridia</taxon>
        <taxon>Eubacteriales</taxon>
        <taxon>Eubacteriaceae</taxon>
        <taxon>Eubacterium</taxon>
    </lineage>
</organism>
<name>A0A1T4V9T9_9FIRM</name>
<dbReference type="OrthoDB" id="1645744at2"/>
<dbReference type="STRING" id="39495.SAMN02745111_00532"/>
<evidence type="ECO:0000313" key="2">
    <source>
        <dbReference type="Proteomes" id="UP000190814"/>
    </source>
</evidence>
<accession>A0A1T4V9T9</accession>
<keyword evidence="2" id="KW-1185">Reference proteome</keyword>
<dbReference type="AlphaFoldDB" id="A0A1T4V9T9"/>
<dbReference type="EMBL" id="FUXZ01000003">
    <property type="protein sequence ID" value="SKA61703.1"/>
    <property type="molecule type" value="Genomic_DNA"/>
</dbReference>
<dbReference type="RefSeq" id="WP_078765421.1">
    <property type="nucleotide sequence ID" value="NZ_FUXZ01000003.1"/>
</dbReference>
<evidence type="ECO:0000313" key="1">
    <source>
        <dbReference type="EMBL" id="SKA61703.1"/>
    </source>
</evidence>